<reference evidence="5 6" key="1">
    <citation type="journal article" date="2020" name="Microorganisms">
        <title>Polyphasic Characterisation of Cedecea colo sp. nov., a New Enteric Bacterium Isolated from the Koala Hindgut.</title>
        <authorList>
            <person name="Boath J.M."/>
            <person name="Dakhal S."/>
            <person name="Van T.T.H."/>
            <person name="Moore R.J."/>
            <person name="Dekiwadia C."/>
            <person name="Macreadie I.G."/>
        </authorList>
    </citation>
    <scope>NUCLEOTIDE SEQUENCE [LARGE SCALE GENOMIC DNA]</scope>
    <source>
        <strain evidence="5 6">ZA</strain>
    </source>
</reference>
<evidence type="ECO:0000256" key="4">
    <source>
        <dbReference type="HAMAP-Rule" id="MF_01609"/>
    </source>
</evidence>
<evidence type="ECO:0000256" key="2">
    <source>
        <dbReference type="ARBA" id="ARBA00022741"/>
    </source>
</evidence>
<protein>
    <recommendedName>
        <fullName evidence="4">Putative glutamate--cysteine ligase 2</fullName>
        <ecNumber evidence="4">6.3.2.2</ecNumber>
    </recommendedName>
    <alternativeName>
        <fullName evidence="4">Gamma-glutamylcysteine synthetase 2</fullName>
        <shortName evidence="4">GCS 2</shortName>
        <shortName evidence="4">Gamma-GCS 2</shortName>
    </alternativeName>
</protein>
<organism evidence="5 6">
    <name type="scientific">Cedecea colo</name>
    <dbReference type="NCBI Taxonomy" id="2552946"/>
    <lineage>
        <taxon>Bacteria</taxon>
        <taxon>Pseudomonadati</taxon>
        <taxon>Pseudomonadota</taxon>
        <taxon>Gammaproteobacteria</taxon>
        <taxon>Enterobacterales</taxon>
        <taxon>Enterobacteriaceae</taxon>
        <taxon>Cedecea</taxon>
    </lineage>
</organism>
<dbReference type="EC" id="6.3.2.2" evidence="4"/>
<dbReference type="NCBIfam" id="TIGR02050">
    <property type="entry name" value="gshA_cyan_rel"/>
    <property type="match status" value="1"/>
</dbReference>
<dbReference type="GO" id="GO:0016874">
    <property type="term" value="F:ligase activity"/>
    <property type="evidence" value="ECO:0007669"/>
    <property type="project" value="UniProtKB-KW"/>
</dbReference>
<dbReference type="RefSeq" id="WP_167606049.1">
    <property type="nucleotide sequence ID" value="NZ_SOYS01000001.1"/>
</dbReference>
<evidence type="ECO:0000313" key="5">
    <source>
        <dbReference type="EMBL" id="NIY46241.1"/>
    </source>
</evidence>
<keyword evidence="2 4" id="KW-0547">Nucleotide-binding</keyword>
<dbReference type="Gene3D" id="3.30.590.20">
    <property type="match status" value="1"/>
</dbReference>
<dbReference type="InterPro" id="IPR014746">
    <property type="entry name" value="Gln_synth/guanido_kin_cat_dom"/>
</dbReference>
<evidence type="ECO:0000256" key="3">
    <source>
        <dbReference type="ARBA" id="ARBA00022840"/>
    </source>
</evidence>
<keyword evidence="1 4" id="KW-0436">Ligase</keyword>
<dbReference type="PANTHER" id="PTHR36510:SF1">
    <property type="entry name" value="GLUTAMATE--CYSTEINE LIGASE 2-RELATED"/>
    <property type="match status" value="1"/>
</dbReference>
<evidence type="ECO:0000256" key="1">
    <source>
        <dbReference type="ARBA" id="ARBA00022598"/>
    </source>
</evidence>
<dbReference type="InterPro" id="IPR050141">
    <property type="entry name" value="GCL_type2/YbdK_subfam"/>
</dbReference>
<dbReference type="EMBL" id="SOYS01000001">
    <property type="protein sequence ID" value="NIY46241.1"/>
    <property type="molecule type" value="Genomic_DNA"/>
</dbReference>
<evidence type="ECO:0000313" key="6">
    <source>
        <dbReference type="Proteomes" id="UP000697927"/>
    </source>
</evidence>
<comment type="catalytic activity">
    <reaction evidence="4">
        <text>L-cysteine + L-glutamate + ATP = gamma-L-glutamyl-L-cysteine + ADP + phosphate + H(+)</text>
        <dbReference type="Rhea" id="RHEA:13285"/>
        <dbReference type="ChEBI" id="CHEBI:15378"/>
        <dbReference type="ChEBI" id="CHEBI:29985"/>
        <dbReference type="ChEBI" id="CHEBI:30616"/>
        <dbReference type="ChEBI" id="CHEBI:35235"/>
        <dbReference type="ChEBI" id="CHEBI:43474"/>
        <dbReference type="ChEBI" id="CHEBI:58173"/>
        <dbReference type="ChEBI" id="CHEBI:456216"/>
        <dbReference type="EC" id="6.3.2.2"/>
    </reaction>
</comment>
<name>A0ABX0VJ18_9ENTR</name>
<keyword evidence="3 4" id="KW-0067">ATP-binding</keyword>
<keyword evidence="6" id="KW-1185">Reference proteome</keyword>
<proteinExistence type="inferred from homology"/>
<comment type="subunit">
    <text evidence="4">Homodimer.</text>
</comment>
<comment type="caution">
    <text evidence="5">The sequence shown here is derived from an EMBL/GenBank/DDBJ whole genome shotgun (WGS) entry which is preliminary data.</text>
</comment>
<accession>A0ABX0VJ18</accession>
<dbReference type="PANTHER" id="PTHR36510">
    <property type="entry name" value="GLUTAMATE--CYSTEINE LIGASE 2-RELATED"/>
    <property type="match status" value="1"/>
</dbReference>
<dbReference type="InterPro" id="IPR006336">
    <property type="entry name" value="GCS2"/>
</dbReference>
<dbReference type="Proteomes" id="UP000697927">
    <property type="component" value="Unassembled WGS sequence"/>
</dbReference>
<dbReference type="InterPro" id="IPR011793">
    <property type="entry name" value="YbdK"/>
</dbReference>
<comment type="similarity">
    <text evidence="4">Belongs to the glutamate--cysteine ligase type 2 family. YbdK subfamily.</text>
</comment>
<comment type="function">
    <text evidence="4">ATP-dependent carboxylate-amine ligase which exhibits weak glutamate--cysteine ligase activity.</text>
</comment>
<dbReference type="Pfam" id="PF04107">
    <property type="entry name" value="GCS2"/>
    <property type="match status" value="1"/>
</dbReference>
<dbReference type="SUPFAM" id="SSF55931">
    <property type="entry name" value="Glutamine synthetase/guanido kinase"/>
    <property type="match status" value="1"/>
</dbReference>
<gene>
    <name evidence="5" type="ORF">E2L00_01525</name>
</gene>
<sequence length="374" mass="42602">MVSLPFTRSLRFTTGAELELQLINRRDARLVDKADVVLADMENCQRIKHELTKSMIELNSSVHTSVLEMHEELTLLAGNVREVASKHGCDVTGGGRHLDGDWREQVISDLQRHQNLAVRYGYITKMACVFGQHIHIGVQDGDEAIYLCHALIPYLPHLVALSASSPWLDGVDTSFSSSRFTGQNAFLNSELIENIYGWDEFILFYNEMVNIGIIKSIKDIYWYIRPQPALGTIEIRICDMPLTIFHAAMLTGYSKILAQSLLANRVNIVKKHHAVEKYNIFNARRDGLQASYVSTLNNQRQPLAGHILRTVESLASFTHSDEDNYVLQYIAKYVRKGVNDSDRIRHMIKRAVGLNTVMERMRKMLLSAPRNYKK</sequence>
<dbReference type="HAMAP" id="MF_01609">
    <property type="entry name" value="Glu_cys_ligase_2"/>
    <property type="match status" value="1"/>
</dbReference>